<dbReference type="Pfam" id="PF00514">
    <property type="entry name" value="Arm"/>
    <property type="match status" value="1"/>
</dbReference>
<dbReference type="SMART" id="SM00185">
    <property type="entry name" value="ARM"/>
    <property type="match status" value="4"/>
</dbReference>
<gene>
    <name evidence="7" type="ORF">NMOB1V02_LOCUS6102</name>
</gene>
<dbReference type="InterPro" id="IPR040144">
    <property type="entry name" value="RAP1GDS1"/>
</dbReference>
<evidence type="ECO:0000256" key="2">
    <source>
        <dbReference type="ARBA" id="ARBA00004240"/>
    </source>
</evidence>
<dbReference type="InterPro" id="IPR016024">
    <property type="entry name" value="ARM-type_fold"/>
</dbReference>
<evidence type="ECO:0000256" key="3">
    <source>
        <dbReference type="ARBA" id="ARBA00004514"/>
    </source>
</evidence>
<dbReference type="InterPro" id="IPR000225">
    <property type="entry name" value="Armadillo"/>
</dbReference>
<dbReference type="GO" id="GO:0005085">
    <property type="term" value="F:guanyl-nucleotide exchange factor activity"/>
    <property type="evidence" value="ECO:0007669"/>
    <property type="project" value="InterPro"/>
</dbReference>
<dbReference type="OrthoDB" id="26149at2759"/>
<reference evidence="7" key="1">
    <citation type="submission" date="2020-11" db="EMBL/GenBank/DDBJ databases">
        <authorList>
            <person name="Tran Van P."/>
        </authorList>
    </citation>
    <scope>NUCLEOTIDE SEQUENCE</scope>
</reference>
<dbReference type="GO" id="GO:0005739">
    <property type="term" value="C:mitochondrion"/>
    <property type="evidence" value="ECO:0007669"/>
    <property type="project" value="UniProtKB-SubCell"/>
</dbReference>
<evidence type="ECO:0000313" key="8">
    <source>
        <dbReference type="Proteomes" id="UP000678499"/>
    </source>
</evidence>
<accession>A0A7R9GER8</accession>
<dbReference type="InterPro" id="IPR011989">
    <property type="entry name" value="ARM-like"/>
</dbReference>
<evidence type="ECO:0000256" key="5">
    <source>
        <dbReference type="ARBA" id="ARBA00022824"/>
    </source>
</evidence>
<keyword evidence="5" id="KW-0256">Endoplasmic reticulum</keyword>
<keyword evidence="8" id="KW-1185">Reference proteome</keyword>
<keyword evidence="6" id="KW-0496">Mitochondrion</keyword>
<keyword evidence="4" id="KW-0963">Cytoplasm</keyword>
<evidence type="ECO:0008006" key="9">
    <source>
        <dbReference type="Google" id="ProtNLM"/>
    </source>
</evidence>
<comment type="subcellular location">
    <subcellularLocation>
        <location evidence="3">Cytoplasm</location>
        <location evidence="3">Cytosol</location>
    </subcellularLocation>
    <subcellularLocation>
        <location evidence="2">Endoplasmic reticulum</location>
    </subcellularLocation>
    <subcellularLocation>
        <location evidence="1">Mitochondrion</location>
    </subcellularLocation>
</comment>
<organism evidence="7">
    <name type="scientific">Notodromas monacha</name>
    <dbReference type="NCBI Taxonomy" id="399045"/>
    <lineage>
        <taxon>Eukaryota</taxon>
        <taxon>Metazoa</taxon>
        <taxon>Ecdysozoa</taxon>
        <taxon>Arthropoda</taxon>
        <taxon>Crustacea</taxon>
        <taxon>Oligostraca</taxon>
        <taxon>Ostracoda</taxon>
        <taxon>Podocopa</taxon>
        <taxon>Podocopida</taxon>
        <taxon>Cypridocopina</taxon>
        <taxon>Cypridoidea</taxon>
        <taxon>Cyprididae</taxon>
        <taxon>Notodromas</taxon>
    </lineage>
</organism>
<dbReference type="Gene3D" id="1.25.10.10">
    <property type="entry name" value="Leucine-rich Repeat Variant"/>
    <property type="match status" value="3"/>
</dbReference>
<dbReference type="SUPFAM" id="SSF48371">
    <property type="entry name" value="ARM repeat"/>
    <property type="match status" value="1"/>
</dbReference>
<dbReference type="GO" id="GO:0005829">
    <property type="term" value="C:cytosol"/>
    <property type="evidence" value="ECO:0007669"/>
    <property type="project" value="UniProtKB-SubCell"/>
</dbReference>
<dbReference type="EMBL" id="OA883255">
    <property type="protein sequence ID" value="CAD7278395.1"/>
    <property type="molecule type" value="Genomic_DNA"/>
</dbReference>
<protein>
    <recommendedName>
        <fullName evidence="9">Rap1 GTPase-GDP dissociation stimulator 1</fullName>
    </recommendedName>
</protein>
<dbReference type="Proteomes" id="UP000678499">
    <property type="component" value="Unassembled WGS sequence"/>
</dbReference>
<evidence type="ECO:0000313" key="7">
    <source>
        <dbReference type="EMBL" id="CAD7278395.1"/>
    </source>
</evidence>
<evidence type="ECO:0000256" key="1">
    <source>
        <dbReference type="ARBA" id="ARBA00004173"/>
    </source>
</evidence>
<dbReference type="PANTHER" id="PTHR10957">
    <property type="entry name" value="RAP1 GTPASE-GDP DISSOCIATION STIMULATOR 1"/>
    <property type="match status" value="1"/>
</dbReference>
<name>A0A7R9GER8_9CRUS</name>
<evidence type="ECO:0000256" key="4">
    <source>
        <dbReference type="ARBA" id="ARBA00022490"/>
    </source>
</evidence>
<proteinExistence type="predicted"/>
<sequence length="611" mass="67426">MVDVKVILDQLVSAGEDSSSGLENLVVELVNDGIHVQLCSQALEKNDVDRMILAKVLSEFAKTTCGREALVKEGGDSLVQYLLMGVGLDMTNEEITESCRALGNLCYECDGARELVLRQDGPKIFLKALKNVCDSESIESPFLFVLLGCVLNFVCDYDPAITEVGEEYLSYFNRILSSDPEGVHKGCVNRILTILSCLAETKDGAHDLCQHECFRRCQEIVKATNSFDVFENAVNVICSVMHSDGPHCSIDCVLDVFRCLVTSLDRQESFEWCENVEDFVEKHNMRASVCDTIAIMISRDDVVDQLFSDGTGEVYDRAKEWIDSEEEHVRLTGCLIIGNLVRNDASAEKVCADGIVERLIDFLKEEATVGNIRRQIVVIGALRNLCVSVQNRGTILEHDLIATLAPFLQFESVDVVFKVCSCLRLLIDSAGLKYFACILEDADILKSLIKWTNFELVVHVQSEAERVLATILKSIHKDHERAIEKNVKGLLTSLLQANGIPPLVHLLSSEHAVMVNEAVVALNVMVSFLGEVGVQVLIGIEDGRVVQRLVAIVTEDKFAPEIICNCLTLTEALVKSGTSFSEKVAEGLNEIRKKAKNHSNPLVRNSAAVVS</sequence>
<dbReference type="AlphaFoldDB" id="A0A7R9GER8"/>
<dbReference type="GO" id="GO:0005783">
    <property type="term" value="C:endoplasmic reticulum"/>
    <property type="evidence" value="ECO:0007669"/>
    <property type="project" value="UniProtKB-SubCell"/>
</dbReference>
<evidence type="ECO:0000256" key="6">
    <source>
        <dbReference type="ARBA" id="ARBA00023128"/>
    </source>
</evidence>
<dbReference type="EMBL" id="CAJPEX010001218">
    <property type="protein sequence ID" value="CAG0918547.1"/>
    <property type="molecule type" value="Genomic_DNA"/>
</dbReference>